<evidence type="ECO:0000256" key="1">
    <source>
        <dbReference type="SAM" id="Coils"/>
    </source>
</evidence>
<feature type="compositionally biased region" description="Polar residues" evidence="2">
    <location>
        <begin position="267"/>
        <end position="280"/>
    </location>
</feature>
<organism evidence="3 4">
    <name type="scientific">Phytophthora rubi</name>
    <dbReference type="NCBI Taxonomy" id="129364"/>
    <lineage>
        <taxon>Eukaryota</taxon>
        <taxon>Sar</taxon>
        <taxon>Stramenopiles</taxon>
        <taxon>Oomycota</taxon>
        <taxon>Peronosporomycetes</taxon>
        <taxon>Peronosporales</taxon>
        <taxon>Peronosporaceae</taxon>
        <taxon>Phytophthora</taxon>
    </lineage>
</organism>
<keyword evidence="1" id="KW-0175">Coiled coil</keyword>
<evidence type="ECO:0000313" key="3">
    <source>
        <dbReference type="EMBL" id="KAE9044771.1"/>
    </source>
</evidence>
<feature type="region of interest" description="Disordered" evidence="2">
    <location>
        <begin position="246"/>
        <end position="280"/>
    </location>
</feature>
<comment type="caution">
    <text evidence="3">The sequence shown here is derived from an EMBL/GenBank/DDBJ whole genome shotgun (WGS) entry which is preliminary data.</text>
</comment>
<sequence>MQMDPFMRLVHPKQTITVRDVSEVNKSDVTRWLQSPIASLRAQSPTMAARTFASLLDENRKLRAQLKSFDEARRRTEQQVAELRGRLHQAEVAAAQQLRRKEAQWMAEYDSGVQALLKIIQHHEGETVQLKAEVDKLRAAAAVVPPSITKMTRAAQTESAGPHTRNSVRFASNEDCAVSHKEESKYIDPKTKLHIARMQHLFEQLQLSRDHRDDKMENLSLKRGRKSKHEPRRSIKEEIVTRLEAHQKDTDAIRRRAVSDDNKSKTTETQTEGSSVSISSAKLQQDLEERNRLLHERLTSQQNMLEQWLHTKLTHANANSENHERQNAPAFLSDVVQVQGCSGKHQSEPSNKSEHPVAMVDPPGCLAPNVAVHIEPISTIERRPLSPPAA</sequence>
<dbReference type="EMBL" id="QXFU01000090">
    <property type="protein sequence ID" value="KAE9044771.1"/>
    <property type="molecule type" value="Genomic_DNA"/>
</dbReference>
<feature type="compositionally biased region" description="Basic residues" evidence="2">
    <location>
        <begin position="222"/>
        <end position="231"/>
    </location>
</feature>
<feature type="region of interest" description="Disordered" evidence="2">
    <location>
        <begin position="217"/>
        <end position="236"/>
    </location>
</feature>
<feature type="coiled-coil region" evidence="1">
    <location>
        <begin position="52"/>
        <end position="93"/>
    </location>
</feature>
<dbReference type="AlphaFoldDB" id="A0A6A3NWG8"/>
<protein>
    <submittedName>
        <fullName evidence="3">Uncharacterized protein</fullName>
    </submittedName>
</protein>
<accession>A0A6A3NWG8</accession>
<feature type="compositionally biased region" description="Basic and acidic residues" evidence="2">
    <location>
        <begin position="246"/>
        <end position="266"/>
    </location>
</feature>
<dbReference type="Proteomes" id="UP000435112">
    <property type="component" value="Unassembled WGS sequence"/>
</dbReference>
<name>A0A6A3NWG8_9STRA</name>
<reference evidence="3 4" key="1">
    <citation type="submission" date="2018-09" db="EMBL/GenBank/DDBJ databases">
        <title>Genomic investigation of the strawberry pathogen Phytophthora fragariae indicates pathogenicity is determined by transcriptional variation in three key races.</title>
        <authorList>
            <person name="Adams T.M."/>
            <person name="Armitage A.D."/>
            <person name="Sobczyk M.K."/>
            <person name="Bates H.J."/>
            <person name="Dunwell J.M."/>
            <person name="Nellist C.F."/>
            <person name="Harrison R.J."/>
        </authorList>
    </citation>
    <scope>NUCLEOTIDE SEQUENCE [LARGE SCALE GENOMIC DNA]</scope>
    <source>
        <strain evidence="3 4">SCRP324</strain>
    </source>
</reference>
<dbReference type="OrthoDB" id="118001at2759"/>
<evidence type="ECO:0000313" key="4">
    <source>
        <dbReference type="Proteomes" id="UP000435112"/>
    </source>
</evidence>
<gene>
    <name evidence="3" type="ORF">PR002_g2602</name>
</gene>
<evidence type="ECO:0000256" key="2">
    <source>
        <dbReference type="SAM" id="MobiDB-lite"/>
    </source>
</evidence>
<proteinExistence type="predicted"/>